<keyword evidence="1 3" id="KW-0489">Methyltransferase</keyword>
<dbReference type="SUPFAM" id="SSF53335">
    <property type="entry name" value="S-adenosyl-L-methionine-dependent methyltransferases"/>
    <property type="match status" value="1"/>
</dbReference>
<keyword evidence="2" id="KW-0808">Transferase</keyword>
<evidence type="ECO:0000313" key="4">
    <source>
        <dbReference type="Proteomes" id="UP001156691"/>
    </source>
</evidence>
<evidence type="ECO:0000313" key="3">
    <source>
        <dbReference type="EMBL" id="GLQ54111.1"/>
    </source>
</evidence>
<dbReference type="PANTHER" id="PTHR13090">
    <property type="entry name" value="ARGININE-HYDROXYLASE NDUFAF5, MITOCHONDRIAL"/>
    <property type="match status" value="1"/>
</dbReference>
<sequence>MTVPQIFDRTLIARNLARRPEERDDFVTRLVVTDLEERLATLSRKIGKALVLGPDLEALPAHGRTAVAPFSFKRLATLSPKATDGREPPQLPDSGYDLIVSLLDLQVVNDVPGYLAQLTRALAPDGLLLAAALGGESLTELRNAFLTADTEITGGAYARVAPFIPLRDGGGLLQRAGLALPVADIETHVVRYSSPLALMRELKSLGAANPLFDRPGRMVTRHLLAAACEAYSMVAGDHDGRVRATLEILWLSGWAPHESQQKPLRPGSAKVSLTKVLGDKTEE</sequence>
<accession>A0ABQ5W2N8</accession>
<name>A0ABQ5W2N8_9HYPH</name>
<dbReference type="EMBL" id="BSNS01000007">
    <property type="protein sequence ID" value="GLQ54111.1"/>
    <property type="molecule type" value="Genomic_DNA"/>
</dbReference>
<gene>
    <name evidence="3" type="ORF">GCM10010862_13700</name>
</gene>
<dbReference type="PANTHER" id="PTHR13090:SF1">
    <property type="entry name" value="ARGININE-HYDROXYLASE NDUFAF5, MITOCHONDRIAL"/>
    <property type="match status" value="1"/>
</dbReference>
<reference evidence="4" key="1">
    <citation type="journal article" date="2019" name="Int. J. Syst. Evol. Microbiol.">
        <title>The Global Catalogue of Microorganisms (GCM) 10K type strain sequencing project: providing services to taxonomists for standard genome sequencing and annotation.</title>
        <authorList>
            <consortium name="The Broad Institute Genomics Platform"/>
            <consortium name="The Broad Institute Genome Sequencing Center for Infectious Disease"/>
            <person name="Wu L."/>
            <person name="Ma J."/>
        </authorList>
    </citation>
    <scope>NUCLEOTIDE SEQUENCE [LARGE SCALE GENOMIC DNA]</scope>
    <source>
        <strain evidence="4">NBRC 112416</strain>
    </source>
</reference>
<organism evidence="3 4">
    <name type="scientific">Devosia nitrariae</name>
    <dbReference type="NCBI Taxonomy" id="2071872"/>
    <lineage>
        <taxon>Bacteria</taxon>
        <taxon>Pseudomonadati</taxon>
        <taxon>Pseudomonadota</taxon>
        <taxon>Alphaproteobacteria</taxon>
        <taxon>Hyphomicrobiales</taxon>
        <taxon>Devosiaceae</taxon>
        <taxon>Devosia</taxon>
    </lineage>
</organism>
<protein>
    <submittedName>
        <fullName evidence="3">SAM-dependent methyltransferase</fullName>
    </submittedName>
</protein>
<evidence type="ECO:0000256" key="1">
    <source>
        <dbReference type="ARBA" id="ARBA00022603"/>
    </source>
</evidence>
<dbReference type="GO" id="GO:0008168">
    <property type="term" value="F:methyltransferase activity"/>
    <property type="evidence" value="ECO:0007669"/>
    <property type="project" value="UniProtKB-KW"/>
</dbReference>
<proteinExistence type="predicted"/>
<dbReference type="GO" id="GO:0032259">
    <property type="term" value="P:methylation"/>
    <property type="evidence" value="ECO:0007669"/>
    <property type="project" value="UniProtKB-KW"/>
</dbReference>
<dbReference type="RefSeq" id="WP_284339546.1">
    <property type="nucleotide sequence ID" value="NZ_BSNS01000007.1"/>
</dbReference>
<comment type="caution">
    <text evidence="3">The sequence shown here is derived from an EMBL/GenBank/DDBJ whole genome shotgun (WGS) entry which is preliminary data.</text>
</comment>
<evidence type="ECO:0000256" key="2">
    <source>
        <dbReference type="ARBA" id="ARBA00022679"/>
    </source>
</evidence>
<dbReference type="Proteomes" id="UP001156691">
    <property type="component" value="Unassembled WGS sequence"/>
</dbReference>
<dbReference type="InterPro" id="IPR029063">
    <property type="entry name" value="SAM-dependent_MTases_sf"/>
</dbReference>
<keyword evidence="4" id="KW-1185">Reference proteome</keyword>
<dbReference type="InterPro" id="IPR050602">
    <property type="entry name" value="Malonyl-ACP_OMT"/>
</dbReference>
<dbReference type="Gene3D" id="3.40.50.150">
    <property type="entry name" value="Vaccinia Virus protein VP39"/>
    <property type="match status" value="1"/>
</dbReference>